<evidence type="ECO:0000313" key="3">
    <source>
        <dbReference type="EMBL" id="RJE82183.1"/>
    </source>
</evidence>
<evidence type="ECO:0000259" key="1">
    <source>
        <dbReference type="Pfam" id="PF06230"/>
    </source>
</evidence>
<keyword evidence="4" id="KW-1185">Reference proteome</keyword>
<dbReference type="InterPro" id="IPR053174">
    <property type="entry name" value="LpxI"/>
</dbReference>
<dbReference type="OrthoDB" id="9789836at2"/>
<dbReference type="InterPro" id="IPR010415">
    <property type="entry name" value="LpxI_C"/>
</dbReference>
<proteinExistence type="predicted"/>
<accession>A0A418SMJ1</accession>
<dbReference type="Pfam" id="PF17930">
    <property type="entry name" value="LpxI_N"/>
    <property type="match status" value="1"/>
</dbReference>
<evidence type="ECO:0000259" key="2">
    <source>
        <dbReference type="Pfam" id="PF17930"/>
    </source>
</evidence>
<dbReference type="Proteomes" id="UP000284202">
    <property type="component" value="Unassembled WGS sequence"/>
</dbReference>
<reference evidence="4" key="1">
    <citation type="submission" date="2018-09" db="EMBL/GenBank/DDBJ databases">
        <title>Acidovorax cavernicola nov. sp. isolated from Gruta de las Maravillas (Aracena, Spain).</title>
        <authorList>
            <person name="Jurado V."/>
            <person name="Gutierrez-Patricio S."/>
            <person name="Gonzalez-Pimentel J.L."/>
            <person name="Miller A.Z."/>
            <person name="Laiz L."/>
            <person name="Saiz-Jimenez C."/>
        </authorList>
    </citation>
    <scope>NUCLEOTIDE SEQUENCE [LARGE SCALE GENOMIC DNA]</scope>
    <source>
        <strain evidence="4">1011MAR3C25</strain>
    </source>
</reference>
<dbReference type="PANTHER" id="PTHR39962:SF1">
    <property type="entry name" value="LPXI FAMILY PROTEIN"/>
    <property type="match status" value="1"/>
</dbReference>
<name>A0A418SMJ1_9RHOB</name>
<sequence length="266" mass="28101">MTRTAVIAGQGALAPAVIAALDDPLVYALDGFAPHLPAIPFRLERLIPFLDDLVEKGVGRVVFAGAIRRPRLDPEAFDPRTAQLVPRILTAMQSGDDAALREVLKVFQEHDLTIASVEEIIPDLIPAEGVLTGQPEDADRRDAAKGASILQGLGAFDVGQGVVVAQGLCLAIETLPGTRAMLEFAAAHGALKPNPNGARGVFYKAPKPGQDRRVDLPTLGPDSVTQAAEAGLAGIAWQAGGVILLERDESIRRAETAGMFLWARGE</sequence>
<feature type="domain" description="LpxI N-terminal" evidence="2">
    <location>
        <begin position="4"/>
        <end position="124"/>
    </location>
</feature>
<evidence type="ECO:0000313" key="4">
    <source>
        <dbReference type="Proteomes" id="UP000284202"/>
    </source>
</evidence>
<gene>
    <name evidence="3" type="ORF">D3P04_20855</name>
</gene>
<dbReference type="Pfam" id="PF06230">
    <property type="entry name" value="LpxI_C"/>
    <property type="match status" value="1"/>
</dbReference>
<feature type="domain" description="LpxI C-terminal" evidence="1">
    <location>
        <begin position="128"/>
        <end position="262"/>
    </location>
</feature>
<dbReference type="EMBL" id="QZCG01000018">
    <property type="protein sequence ID" value="RJE82183.1"/>
    <property type="molecule type" value="Genomic_DNA"/>
</dbReference>
<organism evidence="3 4">
    <name type="scientific">Paracoccus onubensis</name>
    <dbReference type="NCBI Taxonomy" id="1675788"/>
    <lineage>
        <taxon>Bacteria</taxon>
        <taxon>Pseudomonadati</taxon>
        <taxon>Pseudomonadota</taxon>
        <taxon>Alphaproteobacteria</taxon>
        <taxon>Rhodobacterales</taxon>
        <taxon>Paracoccaceae</taxon>
        <taxon>Paracoccus</taxon>
    </lineage>
</organism>
<dbReference type="InterPro" id="IPR043167">
    <property type="entry name" value="LpxI_C_sf"/>
</dbReference>
<protein>
    <submittedName>
        <fullName evidence="3">LpxI family protein</fullName>
    </submittedName>
</protein>
<dbReference type="AlphaFoldDB" id="A0A418SMJ1"/>
<dbReference type="Gene3D" id="3.40.140.80">
    <property type="match status" value="1"/>
</dbReference>
<dbReference type="PANTHER" id="PTHR39962">
    <property type="entry name" value="BLL4848 PROTEIN"/>
    <property type="match status" value="1"/>
</dbReference>
<comment type="caution">
    <text evidence="3">The sequence shown here is derived from an EMBL/GenBank/DDBJ whole genome shotgun (WGS) entry which is preliminary data.</text>
</comment>
<dbReference type="Gene3D" id="3.40.50.20">
    <property type="match status" value="1"/>
</dbReference>
<dbReference type="InterPro" id="IPR041255">
    <property type="entry name" value="LpxI_N"/>
</dbReference>
<dbReference type="RefSeq" id="WP_119751809.1">
    <property type="nucleotide sequence ID" value="NZ_QZCG01000018.1"/>
</dbReference>